<gene>
    <name evidence="1" type="ORF">K0M31_007334</name>
</gene>
<evidence type="ECO:0000313" key="1">
    <source>
        <dbReference type="EMBL" id="KAK1134552.1"/>
    </source>
</evidence>
<proteinExistence type="predicted"/>
<dbReference type="AlphaFoldDB" id="A0AA40KVJ8"/>
<dbReference type="EMBL" id="JAHYIQ010000002">
    <property type="protein sequence ID" value="KAK1134552.1"/>
    <property type="molecule type" value="Genomic_DNA"/>
</dbReference>
<evidence type="ECO:0000313" key="2">
    <source>
        <dbReference type="Proteomes" id="UP001177670"/>
    </source>
</evidence>
<dbReference type="Proteomes" id="UP001177670">
    <property type="component" value="Unassembled WGS sequence"/>
</dbReference>
<name>A0AA40KVJ8_9HYME</name>
<protein>
    <submittedName>
        <fullName evidence="1">Uncharacterized protein</fullName>
    </submittedName>
</protein>
<reference evidence="1" key="1">
    <citation type="submission" date="2021-10" db="EMBL/GenBank/DDBJ databases">
        <title>Melipona bicolor Genome sequencing and assembly.</title>
        <authorList>
            <person name="Araujo N.S."/>
            <person name="Arias M.C."/>
        </authorList>
    </citation>
    <scope>NUCLEOTIDE SEQUENCE</scope>
    <source>
        <strain evidence="1">USP_2M_L1-L4_2017</strain>
        <tissue evidence="1">Whole body</tissue>
    </source>
</reference>
<sequence>MEHSNKISAFKSVTIRTRRSTKYYREFNPFCFIPFLFHEPNFPFATNRAASSKITSHYGPFFQQTGQWFRADREAATSICPMNYDIGSVPLLDSARRPQRFPLHLPALQTQVACVVQLVH</sequence>
<comment type="caution">
    <text evidence="1">The sequence shown here is derived from an EMBL/GenBank/DDBJ whole genome shotgun (WGS) entry which is preliminary data.</text>
</comment>
<organism evidence="1 2">
    <name type="scientific">Melipona bicolor</name>
    <dbReference type="NCBI Taxonomy" id="60889"/>
    <lineage>
        <taxon>Eukaryota</taxon>
        <taxon>Metazoa</taxon>
        <taxon>Ecdysozoa</taxon>
        <taxon>Arthropoda</taxon>
        <taxon>Hexapoda</taxon>
        <taxon>Insecta</taxon>
        <taxon>Pterygota</taxon>
        <taxon>Neoptera</taxon>
        <taxon>Endopterygota</taxon>
        <taxon>Hymenoptera</taxon>
        <taxon>Apocrita</taxon>
        <taxon>Aculeata</taxon>
        <taxon>Apoidea</taxon>
        <taxon>Anthophila</taxon>
        <taxon>Apidae</taxon>
        <taxon>Melipona</taxon>
    </lineage>
</organism>
<accession>A0AA40KVJ8</accession>
<keyword evidence="2" id="KW-1185">Reference proteome</keyword>